<sequence length="35" mass="3923">MLTFGSFAKLQIVRSYNRVPPHFISGPPHSPSLCH</sequence>
<dbReference type="EMBL" id="GBRH01255024">
    <property type="protein sequence ID" value="JAD42871.1"/>
    <property type="molecule type" value="Transcribed_RNA"/>
</dbReference>
<reference evidence="1" key="2">
    <citation type="journal article" date="2015" name="Data Brief">
        <title>Shoot transcriptome of the giant reed, Arundo donax.</title>
        <authorList>
            <person name="Barrero R.A."/>
            <person name="Guerrero F.D."/>
            <person name="Moolhuijzen P."/>
            <person name="Goolsby J.A."/>
            <person name="Tidwell J."/>
            <person name="Bellgard S.E."/>
            <person name="Bellgard M.I."/>
        </authorList>
    </citation>
    <scope>NUCLEOTIDE SEQUENCE</scope>
    <source>
        <tissue evidence="1">Shoot tissue taken approximately 20 cm above the soil surface</tissue>
    </source>
</reference>
<proteinExistence type="predicted"/>
<evidence type="ECO:0000313" key="1">
    <source>
        <dbReference type="EMBL" id="JAD42871.1"/>
    </source>
</evidence>
<reference evidence="1" key="1">
    <citation type="submission" date="2014-09" db="EMBL/GenBank/DDBJ databases">
        <authorList>
            <person name="Magalhaes I.L.F."/>
            <person name="Oliveira U."/>
            <person name="Santos F.R."/>
            <person name="Vidigal T.H.D.A."/>
            <person name="Brescovit A.D."/>
            <person name="Santos A.J."/>
        </authorList>
    </citation>
    <scope>NUCLEOTIDE SEQUENCE</scope>
    <source>
        <tissue evidence="1">Shoot tissue taken approximately 20 cm above the soil surface</tissue>
    </source>
</reference>
<protein>
    <submittedName>
        <fullName evidence="1">Uncharacterized protein</fullName>
    </submittedName>
</protein>
<dbReference type="AlphaFoldDB" id="A0A0A8ZVL8"/>
<organism evidence="1">
    <name type="scientific">Arundo donax</name>
    <name type="common">Giant reed</name>
    <name type="synonym">Donax arundinaceus</name>
    <dbReference type="NCBI Taxonomy" id="35708"/>
    <lineage>
        <taxon>Eukaryota</taxon>
        <taxon>Viridiplantae</taxon>
        <taxon>Streptophyta</taxon>
        <taxon>Embryophyta</taxon>
        <taxon>Tracheophyta</taxon>
        <taxon>Spermatophyta</taxon>
        <taxon>Magnoliopsida</taxon>
        <taxon>Liliopsida</taxon>
        <taxon>Poales</taxon>
        <taxon>Poaceae</taxon>
        <taxon>PACMAD clade</taxon>
        <taxon>Arundinoideae</taxon>
        <taxon>Arundineae</taxon>
        <taxon>Arundo</taxon>
    </lineage>
</organism>
<name>A0A0A8ZVL8_ARUDO</name>
<accession>A0A0A8ZVL8</accession>